<organism evidence="2 3">
    <name type="scientific">Thermanaerothrix daxensis</name>
    <dbReference type="NCBI Taxonomy" id="869279"/>
    <lineage>
        <taxon>Bacteria</taxon>
        <taxon>Bacillati</taxon>
        <taxon>Chloroflexota</taxon>
        <taxon>Anaerolineae</taxon>
        <taxon>Anaerolineales</taxon>
        <taxon>Anaerolineaceae</taxon>
        <taxon>Thermanaerothrix</taxon>
    </lineage>
</organism>
<keyword evidence="1" id="KW-1133">Transmembrane helix</keyword>
<sequence length="420" mass="46813">MKRSNFWIYGLIFLTLAVSIGLVVFLNYRLVQYQRQTGSEFFVGWQSVRLLLQEGVSPYANGTAQRIEQMATEIGLDGILAPFNAPLYALILYLPFAIVKDFSLARALALSVAEISMGLALFLSLRLTTWRPKAWMWGALIIFGVGWFPSAMALLSGSVIPALVLIVALALWAVRMRRDEIAGVALGLATVRPHVAGILIGMILLWAIFNRRGLIVLWFFITVALLSLFFALFVPSWPIEYLAMLITRQRPLPGLAVGEALKVFFPGVGMRLGVAVSGVMGVVFLVELMFHRRTGSRAFLWLASLSLVATPWLGVRLRPEDLSLFLPAIVLVGSLWNERWRYTGLFLIGAALVALGVGTWGVAGWQIVEKLPPQNLALNVLFVPLIGIALLYWVRWWAIRPPSVWMDLIQQEDIEPLLEE</sequence>
<name>A0A0N8GQB6_9CHLR</name>
<feature type="transmembrane region" description="Helical" evidence="1">
    <location>
        <begin position="263"/>
        <end position="286"/>
    </location>
</feature>
<evidence type="ECO:0000313" key="3">
    <source>
        <dbReference type="Proteomes" id="UP000050544"/>
    </source>
</evidence>
<gene>
    <name evidence="2" type="ORF">SE15_08370</name>
</gene>
<dbReference type="RefSeq" id="WP_054521656.1">
    <property type="nucleotide sequence ID" value="NZ_LGKO01000004.1"/>
</dbReference>
<keyword evidence="1" id="KW-0472">Membrane</keyword>
<comment type="caution">
    <text evidence="2">The sequence shown here is derived from an EMBL/GenBank/DDBJ whole genome shotgun (WGS) entry which is preliminary data.</text>
</comment>
<keyword evidence="1" id="KW-0812">Transmembrane</keyword>
<dbReference type="STRING" id="869279.SE15_08370"/>
<dbReference type="AlphaFoldDB" id="A0A0N8GQB6"/>
<feature type="transmembrane region" description="Helical" evidence="1">
    <location>
        <begin position="298"/>
        <end position="315"/>
    </location>
</feature>
<keyword evidence="3" id="KW-1185">Reference proteome</keyword>
<evidence type="ECO:0008006" key="4">
    <source>
        <dbReference type="Google" id="ProtNLM"/>
    </source>
</evidence>
<feature type="transmembrane region" description="Helical" evidence="1">
    <location>
        <begin position="376"/>
        <end position="398"/>
    </location>
</feature>
<feature type="transmembrane region" description="Helical" evidence="1">
    <location>
        <begin position="6"/>
        <end position="26"/>
    </location>
</feature>
<feature type="transmembrane region" description="Helical" evidence="1">
    <location>
        <begin position="74"/>
        <end position="98"/>
    </location>
</feature>
<proteinExistence type="predicted"/>
<feature type="transmembrane region" description="Helical" evidence="1">
    <location>
        <begin position="158"/>
        <end position="174"/>
    </location>
</feature>
<dbReference type="OrthoDB" id="152024at2"/>
<feature type="transmembrane region" description="Helical" evidence="1">
    <location>
        <begin position="104"/>
        <end position="123"/>
    </location>
</feature>
<evidence type="ECO:0000313" key="2">
    <source>
        <dbReference type="EMBL" id="KPL83242.1"/>
    </source>
</evidence>
<reference evidence="2 3" key="1">
    <citation type="submission" date="2015-07" db="EMBL/GenBank/DDBJ databases">
        <title>Whole genome sequence of Thermanaerothrix daxensis DSM 23592.</title>
        <authorList>
            <person name="Hemp J."/>
            <person name="Ward L.M."/>
            <person name="Pace L.A."/>
            <person name="Fischer W.W."/>
        </authorList>
    </citation>
    <scope>NUCLEOTIDE SEQUENCE [LARGE SCALE GENOMIC DNA]</scope>
    <source>
        <strain evidence="2 3">GNS-1</strain>
    </source>
</reference>
<feature type="transmembrane region" description="Helical" evidence="1">
    <location>
        <begin position="181"/>
        <end position="209"/>
    </location>
</feature>
<accession>A0A0N8GQB6</accession>
<feature type="transmembrane region" description="Helical" evidence="1">
    <location>
        <begin position="215"/>
        <end position="242"/>
    </location>
</feature>
<dbReference type="EMBL" id="LGKO01000004">
    <property type="protein sequence ID" value="KPL83242.1"/>
    <property type="molecule type" value="Genomic_DNA"/>
</dbReference>
<dbReference type="Proteomes" id="UP000050544">
    <property type="component" value="Unassembled WGS sequence"/>
</dbReference>
<evidence type="ECO:0000256" key="1">
    <source>
        <dbReference type="SAM" id="Phobius"/>
    </source>
</evidence>
<feature type="transmembrane region" description="Helical" evidence="1">
    <location>
        <begin position="343"/>
        <end position="364"/>
    </location>
</feature>
<protein>
    <recommendedName>
        <fullName evidence="4">DUF2029 domain-containing protein</fullName>
    </recommendedName>
</protein>